<reference evidence="2 3" key="1">
    <citation type="submission" date="2024-09" db="EMBL/GenBank/DDBJ databases">
        <title>Rethinking Asexuality: The Enigmatic Case of Functional Sexual Genes in Lepraria (Stereocaulaceae).</title>
        <authorList>
            <person name="Doellman M."/>
            <person name="Sun Y."/>
            <person name="Barcenas-Pena A."/>
            <person name="Lumbsch H.T."/>
            <person name="Grewe F."/>
        </authorList>
    </citation>
    <scope>NUCLEOTIDE SEQUENCE [LARGE SCALE GENOMIC DNA]</scope>
    <source>
        <strain evidence="2 3">Grewe 0041</strain>
    </source>
</reference>
<name>A0ABR4B0N0_9LECA</name>
<evidence type="ECO:0000313" key="2">
    <source>
        <dbReference type="EMBL" id="KAL2051457.1"/>
    </source>
</evidence>
<feature type="region of interest" description="Disordered" evidence="1">
    <location>
        <begin position="29"/>
        <end position="48"/>
    </location>
</feature>
<feature type="compositionally biased region" description="Low complexity" evidence="1">
    <location>
        <begin position="32"/>
        <end position="44"/>
    </location>
</feature>
<proteinExistence type="predicted"/>
<dbReference type="Proteomes" id="UP001590951">
    <property type="component" value="Unassembled WGS sequence"/>
</dbReference>
<evidence type="ECO:0000313" key="3">
    <source>
        <dbReference type="Proteomes" id="UP001590951"/>
    </source>
</evidence>
<keyword evidence="3" id="KW-1185">Reference proteome</keyword>
<organism evidence="2 3">
    <name type="scientific">Lepraria finkii</name>
    <dbReference type="NCBI Taxonomy" id="1340010"/>
    <lineage>
        <taxon>Eukaryota</taxon>
        <taxon>Fungi</taxon>
        <taxon>Dikarya</taxon>
        <taxon>Ascomycota</taxon>
        <taxon>Pezizomycotina</taxon>
        <taxon>Lecanoromycetes</taxon>
        <taxon>OSLEUM clade</taxon>
        <taxon>Lecanoromycetidae</taxon>
        <taxon>Lecanorales</taxon>
        <taxon>Lecanorineae</taxon>
        <taxon>Stereocaulaceae</taxon>
        <taxon>Lepraria</taxon>
    </lineage>
</organism>
<gene>
    <name evidence="2" type="ORF">ABVK25_008324</name>
</gene>
<sequence>MHSQLISLLPFLSPSDPLHLFSARTLRRRPFSSNPSLQPRSSSPKPAAEACTYTFQSLQGCFQTTNQGYNSHQVGGTVNIHFDDTTDSAPVDTDLPTYGFGNAGMFGGGASS</sequence>
<protein>
    <submittedName>
        <fullName evidence="2">Uncharacterized protein</fullName>
    </submittedName>
</protein>
<accession>A0ABR4B0N0</accession>
<dbReference type="EMBL" id="JBHFEH010000035">
    <property type="protein sequence ID" value="KAL2051457.1"/>
    <property type="molecule type" value="Genomic_DNA"/>
</dbReference>
<comment type="caution">
    <text evidence="2">The sequence shown here is derived from an EMBL/GenBank/DDBJ whole genome shotgun (WGS) entry which is preliminary data.</text>
</comment>
<evidence type="ECO:0000256" key="1">
    <source>
        <dbReference type="SAM" id="MobiDB-lite"/>
    </source>
</evidence>